<dbReference type="NCBIfam" id="TIGR01845">
    <property type="entry name" value="outer_NodT"/>
    <property type="match status" value="1"/>
</dbReference>
<dbReference type="InterPro" id="IPR003423">
    <property type="entry name" value="OMP_efflux"/>
</dbReference>
<evidence type="ECO:0000256" key="2">
    <source>
        <dbReference type="RuleBase" id="RU362097"/>
    </source>
</evidence>
<organism evidence="4 5">
    <name type="scientific">Comamonas terrae</name>
    <dbReference type="NCBI Taxonomy" id="673548"/>
    <lineage>
        <taxon>Bacteria</taxon>
        <taxon>Pseudomonadati</taxon>
        <taxon>Pseudomonadota</taxon>
        <taxon>Betaproteobacteria</taxon>
        <taxon>Burkholderiales</taxon>
        <taxon>Comamonadaceae</taxon>
        <taxon>Comamonas</taxon>
    </lineage>
</organism>
<feature type="chain" id="PRO_5044995946" evidence="2">
    <location>
        <begin position="24"/>
        <end position="480"/>
    </location>
</feature>
<keyword evidence="2" id="KW-0812">Transmembrane</keyword>
<sequence>MTQGLVSSLSCRLAALAAGLVLAGCASLAPVYERPMAPVPGEWPADAEAVPDRPSAATLQWQSFVTDEVVRARIAQALAHNRDLRQAVLDVEAARAQYGVQRADRLPGLDLQASGSRQRLPGDLSATGQPMVQSSYQAGVGLASFELDLFGRVRNLSEAALQEYLATEEVARSVQISLVAEVIQASLAHDGARQRVELALRTLASREAALQLVKQRRQMGVDTALDQNEAEGLAEQARAELERAEREYRQAGNALELLLGQRPADRERALDALPLVQDIGAGTPAELLIHRPDIRAAERQLRARHASIGAARAAFFPRITLTGSFGSSSTQLSDLFGGGQRSWSFLPQLQLPLFDGGRNQASLDLARVRKDMAVAAYEKSIQTAFREVADALAAIDTLRREEVSRRKLAATSAESLRLAAVRYRGGVDSHLRYLDAERSNFASQMAVIEVATQRQMALAALFKALGGGWNAAKICAAKAL</sequence>
<keyword evidence="3" id="KW-0175">Coiled coil</keyword>
<keyword evidence="2" id="KW-0732">Signal</keyword>
<dbReference type="SUPFAM" id="SSF56954">
    <property type="entry name" value="Outer membrane efflux proteins (OEP)"/>
    <property type="match status" value="1"/>
</dbReference>
<evidence type="ECO:0000256" key="3">
    <source>
        <dbReference type="SAM" id="Coils"/>
    </source>
</evidence>
<keyword evidence="2" id="KW-0564">Palmitate</keyword>
<dbReference type="Pfam" id="PF02321">
    <property type="entry name" value="OEP"/>
    <property type="match status" value="2"/>
</dbReference>
<accession>A0ABW5ULC3</accession>
<feature type="coiled-coil region" evidence="3">
    <location>
        <begin position="227"/>
        <end position="261"/>
    </location>
</feature>
<comment type="caution">
    <text evidence="4">The sequence shown here is derived from an EMBL/GenBank/DDBJ whole genome shotgun (WGS) entry which is preliminary data.</text>
</comment>
<comment type="similarity">
    <text evidence="1 2">Belongs to the outer membrane factor (OMF) (TC 1.B.17) family.</text>
</comment>
<gene>
    <name evidence="4" type="ORF">ACFSW6_07600</name>
</gene>
<comment type="subcellular location">
    <subcellularLocation>
        <location evidence="2">Cell membrane</location>
        <topology evidence="2">Lipid-anchor</topology>
    </subcellularLocation>
</comment>
<keyword evidence="2" id="KW-1134">Transmembrane beta strand</keyword>
<dbReference type="Proteomes" id="UP001597463">
    <property type="component" value="Unassembled WGS sequence"/>
</dbReference>
<protein>
    <submittedName>
        <fullName evidence="4">Efflux transporter outer membrane subunit</fullName>
    </submittedName>
</protein>
<dbReference type="RefSeq" id="WP_281178752.1">
    <property type="nucleotide sequence ID" value="NZ_BCNT01000001.1"/>
</dbReference>
<evidence type="ECO:0000256" key="1">
    <source>
        <dbReference type="ARBA" id="ARBA00007613"/>
    </source>
</evidence>
<dbReference type="PANTHER" id="PTHR30203:SF32">
    <property type="entry name" value="CATION EFFLUX SYSTEM PROTEIN CUSC"/>
    <property type="match status" value="1"/>
</dbReference>
<name>A0ABW5ULC3_9BURK</name>
<evidence type="ECO:0000313" key="4">
    <source>
        <dbReference type="EMBL" id="MFD2753951.1"/>
    </source>
</evidence>
<keyword evidence="5" id="KW-1185">Reference proteome</keyword>
<keyword evidence="2" id="KW-0449">Lipoprotein</keyword>
<dbReference type="PANTHER" id="PTHR30203">
    <property type="entry name" value="OUTER MEMBRANE CATION EFFLUX PROTEIN"/>
    <property type="match status" value="1"/>
</dbReference>
<dbReference type="InterPro" id="IPR010131">
    <property type="entry name" value="MdtP/NodT-like"/>
</dbReference>
<feature type="signal peptide" evidence="2">
    <location>
        <begin position="1"/>
        <end position="23"/>
    </location>
</feature>
<dbReference type="EMBL" id="JBHUMV010000003">
    <property type="protein sequence ID" value="MFD2753951.1"/>
    <property type="molecule type" value="Genomic_DNA"/>
</dbReference>
<dbReference type="Gene3D" id="2.20.200.10">
    <property type="entry name" value="Outer membrane efflux proteins (OEP)"/>
    <property type="match status" value="1"/>
</dbReference>
<reference evidence="5" key="1">
    <citation type="journal article" date="2019" name="Int. J. Syst. Evol. Microbiol.">
        <title>The Global Catalogue of Microorganisms (GCM) 10K type strain sequencing project: providing services to taxonomists for standard genome sequencing and annotation.</title>
        <authorList>
            <consortium name="The Broad Institute Genomics Platform"/>
            <consortium name="The Broad Institute Genome Sequencing Center for Infectious Disease"/>
            <person name="Wu L."/>
            <person name="Ma J."/>
        </authorList>
    </citation>
    <scope>NUCLEOTIDE SEQUENCE [LARGE SCALE GENOMIC DNA]</scope>
    <source>
        <strain evidence="5">TISTR 1906</strain>
    </source>
</reference>
<dbReference type="Gene3D" id="1.20.1600.10">
    <property type="entry name" value="Outer membrane efflux proteins (OEP)"/>
    <property type="match status" value="1"/>
</dbReference>
<evidence type="ECO:0000313" key="5">
    <source>
        <dbReference type="Proteomes" id="UP001597463"/>
    </source>
</evidence>
<proteinExistence type="inferred from homology"/>
<keyword evidence="2" id="KW-0472">Membrane</keyword>